<feature type="domain" description="4Fe-4S ferredoxin-type" evidence="1">
    <location>
        <begin position="5"/>
        <end position="35"/>
    </location>
</feature>
<dbReference type="Gene3D" id="3.30.70.20">
    <property type="match status" value="1"/>
</dbReference>
<dbReference type="HOGENOM" id="CLU_2340362_0_0_9"/>
<name>D9QR57_ACEAZ</name>
<gene>
    <name evidence="2" type="ordered locus">Acear_1488</name>
</gene>
<dbReference type="SUPFAM" id="SSF54862">
    <property type="entry name" value="4Fe-4S ferredoxins"/>
    <property type="match status" value="1"/>
</dbReference>
<organism evidence="2 3">
    <name type="scientific">Acetohalobium arabaticum (strain ATCC 49924 / DSM 5501 / Z-7288)</name>
    <dbReference type="NCBI Taxonomy" id="574087"/>
    <lineage>
        <taxon>Bacteria</taxon>
        <taxon>Bacillati</taxon>
        <taxon>Bacillota</taxon>
        <taxon>Clostridia</taxon>
        <taxon>Halanaerobiales</taxon>
        <taxon>Halobacteroidaceae</taxon>
        <taxon>Acetohalobium</taxon>
    </lineage>
</organism>
<sequence length="97" mass="10829">MGKAIEIRINSEQCRGCRRCALACSWGKEGGVNPRKAGIKIHKLEKGAKDRPMINQQCEEEFCGKTPFEDSEKRVPRCVEACLFGALELVEEVDSSE</sequence>
<dbReference type="EMBL" id="CP002105">
    <property type="protein sequence ID" value="ADL12998.1"/>
    <property type="molecule type" value="Genomic_DNA"/>
</dbReference>
<protein>
    <recommendedName>
        <fullName evidence="1">4Fe-4S ferredoxin-type domain-containing protein</fullName>
    </recommendedName>
</protein>
<dbReference type="AlphaFoldDB" id="D9QR57"/>
<evidence type="ECO:0000313" key="3">
    <source>
        <dbReference type="Proteomes" id="UP000001661"/>
    </source>
</evidence>
<reference evidence="2 3" key="1">
    <citation type="journal article" date="2010" name="Stand. Genomic Sci.">
        <title>Complete genome sequence of Acetohalobium arabaticum type strain (Z-7288).</title>
        <authorList>
            <person name="Sikorski J."/>
            <person name="Lapidus A."/>
            <person name="Chertkov O."/>
            <person name="Lucas S."/>
            <person name="Copeland A."/>
            <person name="Glavina Del Rio T."/>
            <person name="Nolan M."/>
            <person name="Tice H."/>
            <person name="Cheng J.F."/>
            <person name="Han C."/>
            <person name="Brambilla E."/>
            <person name="Pitluck S."/>
            <person name="Liolios K."/>
            <person name="Ivanova N."/>
            <person name="Mavromatis K."/>
            <person name="Mikhailova N."/>
            <person name="Pati A."/>
            <person name="Bruce D."/>
            <person name="Detter C."/>
            <person name="Tapia R."/>
            <person name="Goodwin L."/>
            <person name="Chen A."/>
            <person name="Palaniappan K."/>
            <person name="Land M."/>
            <person name="Hauser L."/>
            <person name="Chang Y.J."/>
            <person name="Jeffries C.D."/>
            <person name="Rohde M."/>
            <person name="Goker M."/>
            <person name="Spring S."/>
            <person name="Woyke T."/>
            <person name="Bristow J."/>
            <person name="Eisen J.A."/>
            <person name="Markowitz V."/>
            <person name="Hugenholtz P."/>
            <person name="Kyrpides N.C."/>
            <person name="Klenk H.P."/>
        </authorList>
    </citation>
    <scope>NUCLEOTIDE SEQUENCE [LARGE SCALE GENOMIC DNA]</scope>
    <source>
        <strain evidence="3">ATCC 49924 / DSM 5501 / Z-7288</strain>
    </source>
</reference>
<accession>D9QR57</accession>
<dbReference type="KEGG" id="aar:Acear_1488"/>
<evidence type="ECO:0000259" key="1">
    <source>
        <dbReference type="PROSITE" id="PS51379"/>
    </source>
</evidence>
<dbReference type="Proteomes" id="UP000001661">
    <property type="component" value="Chromosome"/>
</dbReference>
<dbReference type="OrthoDB" id="9810688at2"/>
<evidence type="ECO:0000313" key="2">
    <source>
        <dbReference type="EMBL" id="ADL12998.1"/>
    </source>
</evidence>
<dbReference type="InterPro" id="IPR017896">
    <property type="entry name" value="4Fe4S_Fe-S-bd"/>
</dbReference>
<proteinExistence type="predicted"/>
<dbReference type="PROSITE" id="PS51379">
    <property type="entry name" value="4FE4S_FER_2"/>
    <property type="match status" value="1"/>
</dbReference>
<keyword evidence="3" id="KW-1185">Reference proteome</keyword>
<dbReference type="eggNOG" id="ENOG502ZWNQ">
    <property type="taxonomic scope" value="Bacteria"/>
</dbReference>
<dbReference type="STRING" id="574087.Acear_1488"/>
<dbReference type="RefSeq" id="WP_013278443.1">
    <property type="nucleotide sequence ID" value="NC_014378.1"/>
</dbReference>